<feature type="compositionally biased region" description="Acidic residues" evidence="1">
    <location>
        <begin position="378"/>
        <end position="389"/>
    </location>
</feature>
<evidence type="ECO:0000313" key="3">
    <source>
        <dbReference type="EMBL" id="RKF81517.1"/>
    </source>
</evidence>
<dbReference type="InterPro" id="IPR055781">
    <property type="entry name" value="DUF7357"/>
</dbReference>
<feature type="compositionally biased region" description="Basic and acidic residues" evidence="1">
    <location>
        <begin position="898"/>
        <end position="909"/>
    </location>
</feature>
<feature type="compositionally biased region" description="Low complexity" evidence="1">
    <location>
        <begin position="366"/>
        <end position="377"/>
    </location>
</feature>
<accession>A0A420J3Y3</accession>
<feature type="compositionally biased region" description="Polar residues" evidence="1">
    <location>
        <begin position="400"/>
        <end position="414"/>
    </location>
</feature>
<name>A0A420J3Y3_9PEZI</name>
<comment type="caution">
    <text evidence="3">The sequence shown here is derived from an EMBL/GenBank/DDBJ whole genome shotgun (WGS) entry which is preliminary data.</text>
</comment>
<dbReference type="Proteomes" id="UP000285405">
    <property type="component" value="Unassembled WGS sequence"/>
</dbReference>
<feature type="domain" description="DUF7357" evidence="2">
    <location>
        <begin position="1"/>
        <end position="138"/>
    </location>
</feature>
<dbReference type="AlphaFoldDB" id="A0A420J3Y3"/>
<evidence type="ECO:0000313" key="4">
    <source>
        <dbReference type="Proteomes" id="UP000285405"/>
    </source>
</evidence>
<organism evidence="3 4">
    <name type="scientific">Golovinomyces cichoracearum</name>
    <dbReference type="NCBI Taxonomy" id="62708"/>
    <lineage>
        <taxon>Eukaryota</taxon>
        <taxon>Fungi</taxon>
        <taxon>Dikarya</taxon>
        <taxon>Ascomycota</taxon>
        <taxon>Pezizomycotina</taxon>
        <taxon>Leotiomycetes</taxon>
        <taxon>Erysiphales</taxon>
        <taxon>Erysiphaceae</taxon>
        <taxon>Golovinomyces</taxon>
    </lineage>
</organism>
<protein>
    <submittedName>
        <fullName evidence="3">Putative clumping factor b protein</fullName>
    </submittedName>
</protein>
<feature type="region of interest" description="Disordered" evidence="1">
    <location>
        <begin position="239"/>
        <end position="259"/>
    </location>
</feature>
<feature type="compositionally biased region" description="Basic residues" evidence="1">
    <location>
        <begin position="421"/>
        <end position="431"/>
    </location>
</feature>
<feature type="compositionally biased region" description="Basic and acidic residues" evidence="1">
    <location>
        <begin position="302"/>
        <end position="312"/>
    </location>
</feature>
<dbReference type="OrthoDB" id="5368821at2759"/>
<evidence type="ECO:0000256" key="1">
    <source>
        <dbReference type="SAM" id="MobiDB-lite"/>
    </source>
</evidence>
<feature type="compositionally biased region" description="Polar residues" evidence="1">
    <location>
        <begin position="313"/>
        <end position="328"/>
    </location>
</feature>
<feature type="region of interest" description="Disordered" evidence="1">
    <location>
        <begin position="363"/>
        <end position="431"/>
    </location>
</feature>
<feature type="region of interest" description="Disordered" evidence="1">
    <location>
        <begin position="302"/>
        <end position="328"/>
    </location>
</feature>
<gene>
    <name evidence="3" type="ORF">GcC1_025028</name>
</gene>
<dbReference type="Pfam" id="PF24054">
    <property type="entry name" value="DUF7357"/>
    <property type="match status" value="1"/>
</dbReference>
<feature type="region of interest" description="Disordered" evidence="1">
    <location>
        <begin position="884"/>
        <end position="909"/>
    </location>
</feature>
<dbReference type="EMBL" id="MCBR01002518">
    <property type="protein sequence ID" value="RKF81517.1"/>
    <property type="molecule type" value="Genomic_DNA"/>
</dbReference>
<proteinExistence type="predicted"/>
<reference evidence="3 4" key="1">
    <citation type="journal article" date="2018" name="BMC Genomics">
        <title>Comparative genome analyses reveal sequence features reflecting distinct modes of host-adaptation between dicot and monocot powdery mildew.</title>
        <authorList>
            <person name="Wu Y."/>
            <person name="Ma X."/>
            <person name="Pan Z."/>
            <person name="Kale S.D."/>
            <person name="Song Y."/>
            <person name="King H."/>
            <person name="Zhang Q."/>
            <person name="Presley C."/>
            <person name="Deng X."/>
            <person name="Wei C.I."/>
            <person name="Xiao S."/>
        </authorList>
    </citation>
    <scope>NUCLEOTIDE SEQUENCE [LARGE SCALE GENOMIC DNA]</scope>
    <source>
        <strain evidence="3">UCSC1</strain>
    </source>
</reference>
<sequence length="909" mass="103335">MRLRLSIRRNGLPETNIIWSIDMASSTTVYQLLEQVNEVVPIESDDKWGLEDYAVEIRGEKDLNYECLHFQYVTSVLKEDDEVIYGIRCLLSNDIRTRRVSGRTQITADGRRLLDGVPWGRPLLRTVTNRPTIEIRPRNSRNLAHINYEDTKGRIFTSLNEISDRKTQIHLLYSAFPTSSLAICKYVLDGTNGNMNEAWEALSIGFSASKNQDEIIRLASKNDRKSICRETGSKPNFSFNNSHCPNLKDKISKKKGSSRSKNYIQENHDHNRISPVSVEAVNSVASMDVKDKKTDDLLDCRKRETKLSRKENPSPSLETTESSQNVNSRNKYIAENFTPNEASMNENCSYVFLSSVSSDTSKIQTDVSSDSSSSNDDSSSDSSDEEVPDESSSKSKVIGNHTSKNSDSTQSATRINVVPGKGKRATQMRNKRRRISNAMKKLKEKGIIPADISKDDFMDFYEKKRPFRVAEQKCTSDESNLVCNKSQIMVNGDDEFKRRRKELLDSLASGGIEVRSDLPRQDTSPTLNAQLNTSEIEPELIAAKTGVSEIDSKQISITAGSSELTASITLPETESSKKEFQKKNQKTSQRARLDLDAGRRMLFSAIGLKPPVTKQDEENIRKEMMKDSNTFISKKETSTETNGLELEAEDSEAWKEKIIYRAKECVEKNVELCEPPFPFFQRWDPQQKNRKRKANHQIQTQNGLDYDLVIKRQKKDQVNKTFNDEQHLHEDLCESDQLNLQTDDGLEQEFKFDSSAVKENLDDCVVQMQNDDLVPLPDDPSSLPDLKEGEAKTSMVILFKQLEVSAASRWQPQVSSYRRATILSVENDRIQVKLAQLDLQTHEKLYDEQGERVYHGFETIEIDETEDDGLRDLHFNELIQPKILNPVEEDPKMSQSDLIKHDGTKSANL</sequence>
<evidence type="ECO:0000259" key="2">
    <source>
        <dbReference type="Pfam" id="PF24054"/>
    </source>
</evidence>